<proteinExistence type="predicted"/>
<sequence>MTPRQKLTTSNNDVLICSNKHVVAATKVGSLITIHFANFSLEIQTNNEGEAAAYMNVLKNSLREKRNTEVQ</sequence>
<dbReference type="EMBL" id="QEMT01000110">
    <property type="protein sequence ID" value="PWH50774.1"/>
    <property type="molecule type" value="Genomic_DNA"/>
</dbReference>
<name>A0A1M2I6M3_ECOLX</name>
<protein>
    <submittedName>
        <fullName evidence="2">Uncharacterized protein</fullName>
    </submittedName>
</protein>
<dbReference type="EMBL" id="MOKI01000008">
    <property type="protein sequence ID" value="OJR56141.1"/>
    <property type="molecule type" value="Genomic_DNA"/>
</dbReference>
<dbReference type="Proteomes" id="UP000245761">
    <property type="component" value="Unassembled WGS sequence"/>
</dbReference>
<dbReference type="AlphaFoldDB" id="A0A1M2I6M3"/>
<evidence type="ECO:0000313" key="5">
    <source>
        <dbReference type="Proteomes" id="UP000245761"/>
    </source>
</evidence>
<dbReference type="EMBL" id="CP070393">
    <property type="protein sequence ID" value="QRZ95226.1"/>
    <property type="molecule type" value="Genomic_DNA"/>
</dbReference>
<gene>
    <name evidence="1" type="ORF">BK383_05935</name>
    <name evidence="2" type="ORF">DD762_27750</name>
    <name evidence="3" type="ORF">JNP96_14915</name>
</gene>
<reference evidence="3" key="3">
    <citation type="submission" date="2021-02" db="EMBL/GenBank/DDBJ databases">
        <title>Co-localization of colistin and carbapenem -resistance genes on a novel transferable IncHI2 plasmid in Escherichia coli from chicken-origin.</title>
        <authorList>
            <person name="Hoffmann M."/>
            <person name="Balkey M."/>
            <person name="Ronco T."/>
            <person name="Hendriksen R.S."/>
        </authorList>
    </citation>
    <scope>NUCLEOTIDE SEQUENCE</scope>
    <source>
        <strain evidence="3">CFSAN083829</strain>
    </source>
</reference>
<dbReference type="Proteomes" id="UP000184277">
    <property type="component" value="Unassembled WGS sequence"/>
</dbReference>
<organism evidence="2 5">
    <name type="scientific">Escherichia coli</name>
    <dbReference type="NCBI Taxonomy" id="562"/>
    <lineage>
        <taxon>Bacteria</taxon>
        <taxon>Pseudomonadati</taxon>
        <taxon>Pseudomonadota</taxon>
        <taxon>Gammaproteobacteria</taxon>
        <taxon>Enterobacterales</taxon>
        <taxon>Enterobacteriaceae</taxon>
        <taxon>Escherichia</taxon>
    </lineage>
</organism>
<reference evidence="2 5" key="2">
    <citation type="submission" date="2018-04" db="EMBL/GenBank/DDBJ databases">
        <title>Draft Genomic Sequencing Of Potential Extraintestinal Pathogenic Escherichia coli B8S56 Isolated from Retail Chicken Skin.</title>
        <authorList>
            <person name="Xu A."/>
            <person name="Tilman S."/>
            <person name="Wisser-Parker K."/>
            <person name="Scullen O.J."/>
            <person name="Sommers C."/>
        </authorList>
    </citation>
    <scope>NUCLEOTIDE SEQUENCE [LARGE SCALE GENOMIC DNA]</scope>
    <source>
        <strain evidence="2 5">B8S56</strain>
    </source>
</reference>
<evidence type="ECO:0000313" key="2">
    <source>
        <dbReference type="EMBL" id="PWH50774.1"/>
    </source>
</evidence>
<reference evidence="1 4" key="1">
    <citation type="submission" date="2016-10" db="EMBL/GenBank/DDBJ databases">
        <title>Comprehensive resistome analysis reveals the prevalence of NDM and MCR-1 in Chinese poultry production.</title>
        <authorList>
            <person name="Wang Y."/>
            <person name="Zhang R."/>
            <person name="Li J."/>
            <person name="Wu Z."/>
            <person name="Wenjuan Y."/>
            <person name="Schwarz S."/>
            <person name="Tyrrell J."/>
            <person name="Zheng Y."/>
            <person name="Wang S."/>
            <person name="Shen Z."/>
            <person name="Liu Z."/>
            <person name="Lei L."/>
            <person name="Li M."/>
            <person name="Zhang Q."/>
            <person name="Wu C."/>
            <person name="Zhang Q."/>
            <person name="Wu Y."/>
            <person name="Walsh T."/>
            <person name="Shen J."/>
        </authorList>
    </citation>
    <scope>NUCLEOTIDE SEQUENCE [LARGE SCALE GENOMIC DNA]</scope>
    <source>
        <strain evidence="1 4">570</strain>
    </source>
</reference>
<evidence type="ECO:0000313" key="4">
    <source>
        <dbReference type="Proteomes" id="UP000184277"/>
    </source>
</evidence>
<evidence type="ECO:0000313" key="1">
    <source>
        <dbReference type="EMBL" id="OJR56141.1"/>
    </source>
</evidence>
<dbReference type="RefSeq" id="WP_072721705.1">
    <property type="nucleotide sequence ID" value="NZ_CAXVGW010000001.1"/>
</dbReference>
<accession>A0A1M2I6M3</accession>
<dbReference type="Proteomes" id="UP000663166">
    <property type="component" value="Chromosome"/>
</dbReference>
<evidence type="ECO:0000313" key="3">
    <source>
        <dbReference type="EMBL" id="QRZ95226.1"/>
    </source>
</evidence>